<evidence type="ECO:0000313" key="3">
    <source>
        <dbReference type="Proteomes" id="UP001153292"/>
    </source>
</evidence>
<keyword evidence="1" id="KW-0812">Transmembrane</keyword>
<feature type="transmembrane region" description="Helical" evidence="1">
    <location>
        <begin position="111"/>
        <end position="134"/>
    </location>
</feature>
<proteinExistence type="predicted"/>
<keyword evidence="1" id="KW-1133">Transmembrane helix</keyword>
<gene>
    <name evidence="2" type="ORF">CHILSU_LOCUS4821</name>
</gene>
<accession>A0ABN8B611</accession>
<evidence type="ECO:0000256" key="1">
    <source>
        <dbReference type="SAM" id="Phobius"/>
    </source>
</evidence>
<organism evidence="2 3">
    <name type="scientific">Chilo suppressalis</name>
    <name type="common">Asiatic rice borer moth</name>
    <dbReference type="NCBI Taxonomy" id="168631"/>
    <lineage>
        <taxon>Eukaryota</taxon>
        <taxon>Metazoa</taxon>
        <taxon>Ecdysozoa</taxon>
        <taxon>Arthropoda</taxon>
        <taxon>Hexapoda</taxon>
        <taxon>Insecta</taxon>
        <taxon>Pterygota</taxon>
        <taxon>Neoptera</taxon>
        <taxon>Endopterygota</taxon>
        <taxon>Lepidoptera</taxon>
        <taxon>Glossata</taxon>
        <taxon>Ditrysia</taxon>
        <taxon>Pyraloidea</taxon>
        <taxon>Crambidae</taxon>
        <taxon>Crambinae</taxon>
        <taxon>Chilo</taxon>
    </lineage>
</organism>
<feature type="transmembrane region" description="Helical" evidence="1">
    <location>
        <begin position="15"/>
        <end position="40"/>
    </location>
</feature>
<dbReference type="Proteomes" id="UP001153292">
    <property type="component" value="Chromosome 2"/>
</dbReference>
<evidence type="ECO:0000313" key="2">
    <source>
        <dbReference type="EMBL" id="CAH0401591.1"/>
    </source>
</evidence>
<reference evidence="2" key="1">
    <citation type="submission" date="2021-12" db="EMBL/GenBank/DDBJ databases">
        <authorList>
            <person name="King R."/>
        </authorList>
    </citation>
    <scope>NUCLEOTIDE SEQUENCE</scope>
</reference>
<feature type="transmembrane region" description="Helical" evidence="1">
    <location>
        <begin position="189"/>
        <end position="210"/>
    </location>
</feature>
<dbReference type="EMBL" id="OU963895">
    <property type="protein sequence ID" value="CAH0401591.1"/>
    <property type="molecule type" value="Genomic_DNA"/>
</dbReference>
<keyword evidence="1" id="KW-0472">Membrane</keyword>
<protein>
    <recommendedName>
        <fullName evidence="4">Gustatory receptor</fullName>
    </recommendedName>
</protein>
<evidence type="ECO:0008006" key="4">
    <source>
        <dbReference type="Google" id="ProtNLM"/>
    </source>
</evidence>
<sequence>MAICVEKYTYVCDLIYLIGLWHFLIFDSILVFYSSIFYFAQRRLKILNRIVKNSARNVSDCFTTYKSIADTVDSIKTVFDYLYMIYFVTKLPELLWLTNLRLVEVKICKKLTYIWFANIINSYLNFIVMCAPAITAGVLTSEAKNLKIKLQERMMMQKGKHKESLRQLEEYVCSRPLKQYALQVVPLNWSLILILINFIVTYQITIVQFMHLF</sequence>
<keyword evidence="3" id="KW-1185">Reference proteome</keyword>
<name>A0ABN8B611_CHISP</name>